<accession>A0AAN7ALQ9</accession>
<evidence type="ECO:0000313" key="8">
    <source>
        <dbReference type="EMBL" id="KAK4191364.1"/>
    </source>
</evidence>
<dbReference type="Pfam" id="PF06999">
    <property type="entry name" value="Suc_Fer-like"/>
    <property type="match status" value="1"/>
</dbReference>
<dbReference type="SUPFAM" id="SSF63380">
    <property type="entry name" value="Riboflavin synthase domain-like"/>
    <property type="match status" value="1"/>
</dbReference>
<gene>
    <name evidence="8" type="ORF">QBC35DRAFT_529054</name>
</gene>
<feature type="compositionally biased region" description="Low complexity" evidence="6">
    <location>
        <begin position="390"/>
        <end position="404"/>
    </location>
</feature>
<keyword evidence="3" id="KW-0274">FAD</keyword>
<proteinExistence type="inferred from homology"/>
<dbReference type="InterPro" id="IPR009737">
    <property type="entry name" value="Aim32/Apd1-like"/>
</dbReference>
<dbReference type="Pfam" id="PF00175">
    <property type="entry name" value="NAD_binding_1"/>
    <property type="match status" value="1"/>
</dbReference>
<dbReference type="Gene3D" id="3.40.30.10">
    <property type="entry name" value="Glutaredoxin"/>
    <property type="match status" value="1"/>
</dbReference>
<evidence type="ECO:0000256" key="2">
    <source>
        <dbReference type="ARBA" id="ARBA00022630"/>
    </source>
</evidence>
<dbReference type="InterPro" id="IPR036249">
    <property type="entry name" value="Thioredoxin-like_sf"/>
</dbReference>
<evidence type="ECO:0000256" key="4">
    <source>
        <dbReference type="ARBA" id="ARBA00038208"/>
    </source>
</evidence>
<dbReference type="Gene3D" id="2.40.30.10">
    <property type="entry name" value="Translation factors"/>
    <property type="match status" value="1"/>
</dbReference>
<reference evidence="8" key="1">
    <citation type="journal article" date="2023" name="Mol. Phylogenet. Evol.">
        <title>Genome-scale phylogeny and comparative genomics of the fungal order Sordariales.</title>
        <authorList>
            <person name="Hensen N."/>
            <person name="Bonometti L."/>
            <person name="Westerberg I."/>
            <person name="Brannstrom I.O."/>
            <person name="Guillou S."/>
            <person name="Cros-Aarteil S."/>
            <person name="Calhoun S."/>
            <person name="Haridas S."/>
            <person name="Kuo A."/>
            <person name="Mondo S."/>
            <person name="Pangilinan J."/>
            <person name="Riley R."/>
            <person name="LaButti K."/>
            <person name="Andreopoulos B."/>
            <person name="Lipzen A."/>
            <person name="Chen C."/>
            <person name="Yan M."/>
            <person name="Daum C."/>
            <person name="Ng V."/>
            <person name="Clum A."/>
            <person name="Steindorff A."/>
            <person name="Ohm R.A."/>
            <person name="Martin F."/>
            <person name="Silar P."/>
            <person name="Natvig D.O."/>
            <person name="Lalanne C."/>
            <person name="Gautier V."/>
            <person name="Ament-Velasquez S.L."/>
            <person name="Kruys A."/>
            <person name="Hutchinson M.I."/>
            <person name="Powell A.J."/>
            <person name="Barry K."/>
            <person name="Miller A.N."/>
            <person name="Grigoriev I.V."/>
            <person name="Debuchy R."/>
            <person name="Gladieux P."/>
            <person name="Hiltunen Thoren M."/>
            <person name="Johannesson H."/>
        </authorList>
    </citation>
    <scope>NUCLEOTIDE SEQUENCE</scope>
    <source>
        <strain evidence="8">PSN309</strain>
    </source>
</reference>
<dbReference type="InterPro" id="IPR001433">
    <property type="entry name" value="OxRdtase_FAD/NAD-bd"/>
</dbReference>
<dbReference type="SUPFAM" id="SSF52343">
    <property type="entry name" value="Ferredoxin reductase-like, C-terminal NADP-linked domain"/>
    <property type="match status" value="1"/>
</dbReference>
<sequence>MIIRRLLAQSSARFPPTTIATPLRRFATRAQHQPPKKPPSFPTTPTCPSPTCACSPTPDLPEGVEIDHKTELNGVMSSYAQHVLICTGKDDWPSKIEEDNGGDNLAADLKELIGRGGKYNDPFHNISVLNSSFPSSPGGAMPQSPSPDLQTTSVYLLPEFKYVPFLPRVSFEHAKALVKGYLLPEKLHQFHKGLSPVHRDRLLRAPAYQEALVGVKDVDEVVVLICGHGGRDVRCGIYGPLLRGEFEKRLPEQGLEVLTGPVVPAEEGAKALRGEKKTGARIGLISHIGGHKFAGNVIVYLPPNFKTEDGEKHPLAGHGIWYGRVEPKHVEGIVAETIRKGKVIEELFRGGVKQDGEILRLECDRRGDLKNTHRVSTTPVPSPEAAKGNDGQQPTEDGQQQTGEEPPPPRRKSNILPNLLAAVFILTLVSGTFDEIFDSLPPLFGSSTPPDILRTKTFSPFKIISREQVSPTAFIITVQSSSSPLSSPSAVLSQAWQHGIFSVEIKQPQIQVSRDYTPLPPSSPSEQTDMLDKGILRFYIRRYDKGEVSTYLSRLSIGDTVEIRGPKLGFNIPSRLGGDGKIVFLAGGTGIAPALQVARVALSSSSSSMSIIWANRTREECAPAHPITQLLEGLKQANKGQFGYAVTVDAEKSFIDEKTISSQLSSPTTTSATAAGAVGAKKSKSCYYHSTTKLIASDGEDAIWEDEPSTKKSTTEEKYKPLDKCSCSEESKGGKNLLMISGPEGFIRRFAGAKAWSFGKERQGVVGGVIGGLVRKYPGLGENWLVLKM</sequence>
<organism evidence="8 9">
    <name type="scientific">Podospora australis</name>
    <dbReference type="NCBI Taxonomy" id="1536484"/>
    <lineage>
        <taxon>Eukaryota</taxon>
        <taxon>Fungi</taxon>
        <taxon>Dikarya</taxon>
        <taxon>Ascomycota</taxon>
        <taxon>Pezizomycotina</taxon>
        <taxon>Sordariomycetes</taxon>
        <taxon>Sordariomycetidae</taxon>
        <taxon>Sordariales</taxon>
        <taxon>Podosporaceae</taxon>
        <taxon>Podospora</taxon>
    </lineage>
</organism>
<dbReference type="GO" id="GO:0016491">
    <property type="term" value="F:oxidoreductase activity"/>
    <property type="evidence" value="ECO:0007669"/>
    <property type="project" value="InterPro"/>
</dbReference>
<feature type="region of interest" description="Disordered" evidence="6">
    <location>
        <begin position="29"/>
        <end position="48"/>
    </location>
</feature>
<comment type="caution">
    <text evidence="8">The sequence shown here is derived from an EMBL/GenBank/DDBJ whole genome shotgun (WGS) entry which is preliminary data.</text>
</comment>
<reference evidence="8" key="2">
    <citation type="submission" date="2023-05" db="EMBL/GenBank/DDBJ databases">
        <authorList>
            <consortium name="Lawrence Berkeley National Laboratory"/>
            <person name="Steindorff A."/>
            <person name="Hensen N."/>
            <person name="Bonometti L."/>
            <person name="Westerberg I."/>
            <person name="Brannstrom I.O."/>
            <person name="Guillou S."/>
            <person name="Cros-Aarteil S."/>
            <person name="Calhoun S."/>
            <person name="Haridas S."/>
            <person name="Kuo A."/>
            <person name="Mondo S."/>
            <person name="Pangilinan J."/>
            <person name="Riley R."/>
            <person name="Labutti K."/>
            <person name="Andreopoulos B."/>
            <person name="Lipzen A."/>
            <person name="Chen C."/>
            <person name="Yanf M."/>
            <person name="Daum C."/>
            <person name="Ng V."/>
            <person name="Clum A."/>
            <person name="Ohm R."/>
            <person name="Martin F."/>
            <person name="Silar P."/>
            <person name="Natvig D."/>
            <person name="Lalanne C."/>
            <person name="Gautier V."/>
            <person name="Ament-Velasquez S.L."/>
            <person name="Kruys A."/>
            <person name="Hutchinson M.I."/>
            <person name="Powell A.J."/>
            <person name="Barry K."/>
            <person name="Miller A.N."/>
            <person name="Grigoriev I.V."/>
            <person name="Debuchy R."/>
            <person name="Gladieux P."/>
            <person name="Thoren M.H."/>
            <person name="Johannesson H."/>
        </authorList>
    </citation>
    <scope>NUCLEOTIDE SEQUENCE</scope>
    <source>
        <strain evidence="8">PSN309</strain>
    </source>
</reference>
<dbReference type="InterPro" id="IPR008333">
    <property type="entry name" value="Cbr1-like_FAD-bd_dom"/>
</dbReference>
<comment type="cofactor">
    <cofactor evidence="1">
        <name>FAD</name>
        <dbReference type="ChEBI" id="CHEBI:57692"/>
    </cofactor>
</comment>
<keyword evidence="2" id="KW-0285">Flavoprotein</keyword>
<comment type="similarity">
    <text evidence="4">Belongs to the AIM32 family.</text>
</comment>
<keyword evidence="9" id="KW-1185">Reference proteome</keyword>
<evidence type="ECO:0000256" key="6">
    <source>
        <dbReference type="SAM" id="MobiDB-lite"/>
    </source>
</evidence>
<dbReference type="CDD" id="cd03062">
    <property type="entry name" value="TRX_Fd_Sucrase"/>
    <property type="match status" value="1"/>
</dbReference>
<evidence type="ECO:0000256" key="5">
    <source>
        <dbReference type="ARBA" id="ARBA00040895"/>
    </source>
</evidence>
<evidence type="ECO:0000256" key="3">
    <source>
        <dbReference type="ARBA" id="ARBA00022827"/>
    </source>
</evidence>
<dbReference type="PANTHER" id="PTHR31902">
    <property type="entry name" value="ACTIN PATCHES DISTAL PROTEIN 1"/>
    <property type="match status" value="1"/>
</dbReference>
<dbReference type="Proteomes" id="UP001302126">
    <property type="component" value="Unassembled WGS sequence"/>
</dbReference>
<dbReference type="CDD" id="cd06183">
    <property type="entry name" value="cyt_b5_reduct_like"/>
    <property type="match status" value="1"/>
</dbReference>
<dbReference type="PROSITE" id="PS51384">
    <property type="entry name" value="FAD_FR"/>
    <property type="match status" value="1"/>
</dbReference>
<dbReference type="Gene3D" id="3.40.50.80">
    <property type="entry name" value="Nucleotide-binding domain of ferredoxin-NADP reductase (FNR) module"/>
    <property type="match status" value="1"/>
</dbReference>
<feature type="compositionally biased region" description="Pro residues" evidence="6">
    <location>
        <begin position="36"/>
        <end position="48"/>
    </location>
</feature>
<evidence type="ECO:0000313" key="9">
    <source>
        <dbReference type="Proteomes" id="UP001302126"/>
    </source>
</evidence>
<dbReference type="InterPro" id="IPR017938">
    <property type="entry name" value="Riboflavin_synthase-like_b-brl"/>
</dbReference>
<dbReference type="PANTHER" id="PTHR31902:SF7">
    <property type="entry name" value="ALTERED INHERITANCE OF MITOCHONDRIA PROTEIN 32"/>
    <property type="match status" value="1"/>
</dbReference>
<dbReference type="SUPFAM" id="SSF52833">
    <property type="entry name" value="Thioredoxin-like"/>
    <property type="match status" value="1"/>
</dbReference>
<feature type="domain" description="FAD-binding FR-type" evidence="7">
    <location>
        <begin position="456"/>
        <end position="573"/>
    </location>
</feature>
<dbReference type="PRINTS" id="PR00406">
    <property type="entry name" value="CYTB5RDTASE"/>
</dbReference>
<evidence type="ECO:0000259" key="7">
    <source>
        <dbReference type="PROSITE" id="PS51384"/>
    </source>
</evidence>
<protein>
    <recommendedName>
        <fullName evidence="5">Altered inheritance of mitochondria protein 32</fullName>
    </recommendedName>
</protein>
<name>A0AAN7ALQ9_9PEZI</name>
<dbReference type="AlphaFoldDB" id="A0AAN7ALQ9"/>
<dbReference type="EMBL" id="MU864359">
    <property type="protein sequence ID" value="KAK4191364.1"/>
    <property type="molecule type" value="Genomic_DNA"/>
</dbReference>
<evidence type="ECO:0000256" key="1">
    <source>
        <dbReference type="ARBA" id="ARBA00001974"/>
    </source>
</evidence>
<dbReference type="InterPro" id="IPR039261">
    <property type="entry name" value="FNR_nucleotide-bd"/>
</dbReference>
<dbReference type="Pfam" id="PF00970">
    <property type="entry name" value="FAD_binding_6"/>
    <property type="match status" value="1"/>
</dbReference>
<dbReference type="InterPro" id="IPR017927">
    <property type="entry name" value="FAD-bd_FR_type"/>
</dbReference>
<feature type="region of interest" description="Disordered" evidence="6">
    <location>
        <begin position="370"/>
        <end position="413"/>
    </location>
</feature>